<comment type="caution">
    <text evidence="1">The sequence shown here is derived from an EMBL/GenBank/DDBJ whole genome shotgun (WGS) entry which is preliminary data.</text>
</comment>
<proteinExistence type="predicted"/>
<organism evidence="1 2">
    <name type="scientific">Kroppenstedtia guangzhouensis</name>
    <dbReference type="NCBI Taxonomy" id="1274356"/>
    <lineage>
        <taxon>Bacteria</taxon>
        <taxon>Bacillati</taxon>
        <taxon>Bacillota</taxon>
        <taxon>Bacilli</taxon>
        <taxon>Bacillales</taxon>
        <taxon>Thermoactinomycetaceae</taxon>
        <taxon>Kroppenstedtia</taxon>
    </lineage>
</organism>
<evidence type="ECO:0000313" key="1">
    <source>
        <dbReference type="EMBL" id="GGA56583.1"/>
    </source>
</evidence>
<dbReference type="Proteomes" id="UP000617979">
    <property type="component" value="Unassembled WGS sequence"/>
</dbReference>
<keyword evidence="2" id="KW-1185">Reference proteome</keyword>
<protein>
    <submittedName>
        <fullName evidence="1">Uncharacterized protein</fullName>
    </submittedName>
</protein>
<dbReference type="EMBL" id="BMEX01000021">
    <property type="protein sequence ID" value="GGA56583.1"/>
    <property type="molecule type" value="Genomic_DNA"/>
</dbReference>
<reference evidence="2" key="1">
    <citation type="journal article" date="2019" name="Int. J. Syst. Evol. Microbiol.">
        <title>The Global Catalogue of Microorganisms (GCM) 10K type strain sequencing project: providing services to taxonomists for standard genome sequencing and annotation.</title>
        <authorList>
            <consortium name="The Broad Institute Genomics Platform"/>
            <consortium name="The Broad Institute Genome Sequencing Center for Infectious Disease"/>
            <person name="Wu L."/>
            <person name="Ma J."/>
        </authorList>
    </citation>
    <scope>NUCLEOTIDE SEQUENCE [LARGE SCALE GENOMIC DNA]</scope>
    <source>
        <strain evidence="2">CGMCC 1.12404</strain>
    </source>
</reference>
<name>A0ABQ1H3P9_9BACL</name>
<gene>
    <name evidence="1" type="ORF">GCM10007416_32250</name>
</gene>
<dbReference type="RefSeq" id="WP_188433542.1">
    <property type="nucleotide sequence ID" value="NZ_BMEX01000021.1"/>
</dbReference>
<evidence type="ECO:0000313" key="2">
    <source>
        <dbReference type="Proteomes" id="UP000617979"/>
    </source>
</evidence>
<accession>A0ABQ1H3P9</accession>
<sequence length="141" mass="15875">MRYRAEHGENHSYVVDTMSGERVGVHHGPMKEEAAEGEANFRNMIQERNKPGKYEEKAREIGALVDRKQREYGDSWGKAAAILRTLYPDGIRPDQYHDVLGIARVTDKLSRIANGNQGEENAWADLAGYGLLGSMDRRDEG</sequence>